<dbReference type="InterPro" id="IPR029058">
    <property type="entry name" value="AB_hydrolase_fold"/>
</dbReference>
<name>A0ABP7YC94_9ACTN</name>
<feature type="domain" description="AB hydrolase-1" evidence="1">
    <location>
        <begin position="43"/>
        <end position="280"/>
    </location>
</feature>
<evidence type="ECO:0000259" key="1">
    <source>
        <dbReference type="Pfam" id="PF12697"/>
    </source>
</evidence>
<accession>A0ABP7YC94</accession>
<dbReference type="RefSeq" id="WP_345018803.1">
    <property type="nucleotide sequence ID" value="NZ_BAABDO010000014.1"/>
</dbReference>
<dbReference type="InterPro" id="IPR050228">
    <property type="entry name" value="Carboxylesterase_BioH"/>
</dbReference>
<organism evidence="2 3">
    <name type="scientific">Actinomadura keratinilytica</name>
    <dbReference type="NCBI Taxonomy" id="547461"/>
    <lineage>
        <taxon>Bacteria</taxon>
        <taxon>Bacillati</taxon>
        <taxon>Actinomycetota</taxon>
        <taxon>Actinomycetes</taxon>
        <taxon>Streptosporangiales</taxon>
        <taxon>Thermomonosporaceae</taxon>
        <taxon>Actinomadura</taxon>
    </lineage>
</organism>
<dbReference type="PANTHER" id="PTHR43194:SF2">
    <property type="entry name" value="PEROXISOMAL MEMBRANE PROTEIN LPX1"/>
    <property type="match status" value="1"/>
</dbReference>
<evidence type="ECO:0000313" key="2">
    <source>
        <dbReference type="EMBL" id="GAA4133905.1"/>
    </source>
</evidence>
<dbReference type="SUPFAM" id="SSF53474">
    <property type="entry name" value="alpha/beta-Hydrolases"/>
    <property type="match status" value="1"/>
</dbReference>
<dbReference type="PANTHER" id="PTHR43194">
    <property type="entry name" value="HYDROLASE ALPHA/BETA FOLD FAMILY"/>
    <property type="match status" value="1"/>
</dbReference>
<dbReference type="Gene3D" id="3.40.50.1820">
    <property type="entry name" value="alpha/beta hydrolase"/>
    <property type="match status" value="1"/>
</dbReference>
<sequence length="299" mass="31784">MSTPRFLTLPPNVRRTYVETSRGRFAALEGMPGSGVAEHCPALLVPGYTGSKEDFLAVLQTLANAGRRRVVAVDMRGQYESPGCDDPSLYSRAALGEDIAALAEALGPDPVHLVGHSFGGLVTREAVLAGRVPLTSYTLMSSGPAGLQDGPSAAKARALMEAIPQLGMDRIWSLTLEPDARSRGLAPEIVDFLKARTLGNCELGLRTMAAELLSAPDRVDELAKQAEEDGLPILVLYGEDDDVWDPREQAAMAERLDAAKVVIPGAAHSPAVEAPETTAGALTDFWNAAERRRRCGSPS</sequence>
<dbReference type="GO" id="GO:0016787">
    <property type="term" value="F:hydrolase activity"/>
    <property type="evidence" value="ECO:0007669"/>
    <property type="project" value="UniProtKB-KW"/>
</dbReference>
<gene>
    <name evidence="2" type="ORF">GCM10022416_15240</name>
</gene>
<protein>
    <submittedName>
        <fullName evidence="2">Alpha/beta hydrolase</fullName>
    </submittedName>
</protein>
<reference evidence="3" key="1">
    <citation type="journal article" date="2019" name="Int. J. Syst. Evol. Microbiol.">
        <title>The Global Catalogue of Microorganisms (GCM) 10K type strain sequencing project: providing services to taxonomists for standard genome sequencing and annotation.</title>
        <authorList>
            <consortium name="The Broad Institute Genomics Platform"/>
            <consortium name="The Broad Institute Genome Sequencing Center for Infectious Disease"/>
            <person name="Wu L."/>
            <person name="Ma J."/>
        </authorList>
    </citation>
    <scope>NUCLEOTIDE SEQUENCE [LARGE SCALE GENOMIC DNA]</scope>
    <source>
        <strain evidence="3">JCM 17316</strain>
    </source>
</reference>
<evidence type="ECO:0000313" key="3">
    <source>
        <dbReference type="Proteomes" id="UP001500266"/>
    </source>
</evidence>
<comment type="caution">
    <text evidence="2">The sequence shown here is derived from an EMBL/GenBank/DDBJ whole genome shotgun (WGS) entry which is preliminary data.</text>
</comment>
<dbReference type="InterPro" id="IPR000073">
    <property type="entry name" value="AB_hydrolase_1"/>
</dbReference>
<proteinExistence type="predicted"/>
<dbReference type="Pfam" id="PF12697">
    <property type="entry name" value="Abhydrolase_6"/>
    <property type="match status" value="1"/>
</dbReference>
<keyword evidence="2" id="KW-0378">Hydrolase</keyword>
<dbReference type="EMBL" id="BAABDO010000014">
    <property type="protein sequence ID" value="GAA4133905.1"/>
    <property type="molecule type" value="Genomic_DNA"/>
</dbReference>
<keyword evidence="3" id="KW-1185">Reference proteome</keyword>
<dbReference type="Proteomes" id="UP001500266">
    <property type="component" value="Unassembled WGS sequence"/>
</dbReference>